<name>A0A967EH77_9RHOB</name>
<evidence type="ECO:0000313" key="1">
    <source>
        <dbReference type="EMBL" id="NHQ75886.1"/>
    </source>
</evidence>
<dbReference type="Proteomes" id="UP000639775">
    <property type="component" value="Unassembled WGS sequence"/>
</dbReference>
<dbReference type="RefSeq" id="WP_167200039.1">
    <property type="nucleotide sequence ID" value="NZ_JAAORB010000053.1"/>
</dbReference>
<organism evidence="1 2">
    <name type="scientific">Roseovarius gahaiensis</name>
    <dbReference type="NCBI Taxonomy" id="2716691"/>
    <lineage>
        <taxon>Bacteria</taxon>
        <taxon>Pseudomonadati</taxon>
        <taxon>Pseudomonadota</taxon>
        <taxon>Alphaproteobacteria</taxon>
        <taxon>Rhodobacterales</taxon>
        <taxon>Roseobacteraceae</taxon>
        <taxon>Roseovarius</taxon>
    </lineage>
</organism>
<dbReference type="EMBL" id="JAAORB010000053">
    <property type="protein sequence ID" value="NHQ75886.1"/>
    <property type="molecule type" value="Genomic_DNA"/>
</dbReference>
<keyword evidence="2" id="KW-1185">Reference proteome</keyword>
<dbReference type="AlphaFoldDB" id="A0A967EH77"/>
<evidence type="ECO:0000313" key="2">
    <source>
        <dbReference type="Proteomes" id="UP000639775"/>
    </source>
</evidence>
<sequence>MRLIDNMLLNFNANCNRDEVFLGNYKERVEHEGEISCMSFINRICPSEEPYGRSIPYKFQMRCDNFNMHAEIRTTLYHDRKLIDPEDLIEIGNDLNSEFPFCPFFFDRKMGRGVVATEWNMFGMYIPADSKEDECAIEDGLEVRRDIMNRFSQLYWKLNEVAKAYIKHDCV</sequence>
<accession>A0A967EH77</accession>
<reference evidence="1" key="1">
    <citation type="submission" date="2020-03" db="EMBL/GenBank/DDBJ databases">
        <title>Roseovarius gahaiensis sp. nov., isolated from Gahai Saline Lake, China.</title>
        <authorList>
            <person name="Sun X."/>
        </authorList>
    </citation>
    <scope>NUCLEOTIDE SEQUENCE</scope>
    <source>
        <strain evidence="1">GH877</strain>
    </source>
</reference>
<gene>
    <name evidence="1" type="ORF">HAT86_15660</name>
</gene>
<protein>
    <submittedName>
        <fullName evidence="1">Uncharacterized protein</fullName>
    </submittedName>
</protein>
<comment type="caution">
    <text evidence="1">The sequence shown here is derived from an EMBL/GenBank/DDBJ whole genome shotgun (WGS) entry which is preliminary data.</text>
</comment>
<proteinExistence type="predicted"/>